<accession>A0A3P3UCE0</accession>
<reference evidence="1 2" key="1">
    <citation type="submission" date="2018-11" db="EMBL/GenBank/DDBJ databases">
        <title>Genome sequencing of Paenibacillus sp. KCOM 3021 (= ChDC PVNT-B20).</title>
        <authorList>
            <person name="Kook J.-K."/>
            <person name="Park S.-N."/>
            <person name="Lim Y.K."/>
        </authorList>
    </citation>
    <scope>NUCLEOTIDE SEQUENCE [LARGE SCALE GENOMIC DNA]</scope>
    <source>
        <strain evidence="1 2">KCOM 3021</strain>
    </source>
</reference>
<evidence type="ECO:0000313" key="2">
    <source>
        <dbReference type="Proteomes" id="UP000267017"/>
    </source>
</evidence>
<dbReference type="AlphaFoldDB" id="A0A3P3UCE0"/>
<evidence type="ECO:0000313" key="1">
    <source>
        <dbReference type="EMBL" id="RRJ67209.1"/>
    </source>
</evidence>
<organism evidence="1 2">
    <name type="scientific">Paenibacillus oralis</name>
    <dbReference type="NCBI Taxonomy" id="2490856"/>
    <lineage>
        <taxon>Bacteria</taxon>
        <taxon>Bacillati</taxon>
        <taxon>Bacillota</taxon>
        <taxon>Bacilli</taxon>
        <taxon>Bacillales</taxon>
        <taxon>Paenibacillaceae</taxon>
        <taxon>Paenibacillus</taxon>
    </lineage>
</organism>
<proteinExistence type="predicted"/>
<sequence length="160" mass="18066">MEKTKQFVRTAGIKRIIGNHSAFFKLKKMSVAGQNKLRNMRYDEMSIPSRRQLLQICRNLLHIPKIETARRLVKHINIPLAGNGNTLLLSSRKGYRMPLSNPREHLANVGFPAPLCPTTAMIAPSGILKRSKSSASSCEFLRLKKNFSKVRLLQVLNTVT</sequence>
<gene>
    <name evidence="1" type="ORF">EHV15_33005</name>
</gene>
<protein>
    <submittedName>
        <fullName evidence="1">Uncharacterized protein</fullName>
    </submittedName>
</protein>
<dbReference type="Proteomes" id="UP000267017">
    <property type="component" value="Unassembled WGS sequence"/>
</dbReference>
<name>A0A3P3UCE0_9BACL</name>
<comment type="caution">
    <text evidence="1">The sequence shown here is derived from an EMBL/GenBank/DDBJ whole genome shotgun (WGS) entry which is preliminary data.</text>
</comment>
<keyword evidence="2" id="KW-1185">Reference proteome</keyword>
<dbReference type="RefSeq" id="WP_128634989.1">
    <property type="nucleotide sequence ID" value="NZ_RRCN01000001.1"/>
</dbReference>
<dbReference type="EMBL" id="RRCN01000001">
    <property type="protein sequence ID" value="RRJ67209.1"/>
    <property type="molecule type" value="Genomic_DNA"/>
</dbReference>